<keyword evidence="9" id="KW-1185">Reference proteome</keyword>
<evidence type="ECO:0000256" key="2">
    <source>
        <dbReference type="ARBA" id="ARBA00022485"/>
    </source>
</evidence>
<feature type="domain" description="4Fe-4S ferredoxin-type" evidence="7">
    <location>
        <begin position="2"/>
        <end position="32"/>
    </location>
</feature>
<keyword evidence="2" id="KW-0004">4Fe-4S</keyword>
<dbReference type="GO" id="GO:0046872">
    <property type="term" value="F:metal ion binding"/>
    <property type="evidence" value="ECO:0007669"/>
    <property type="project" value="UniProtKB-KW"/>
</dbReference>
<dbReference type="InterPro" id="IPR017896">
    <property type="entry name" value="4Fe4S_Fe-S-bd"/>
</dbReference>
<dbReference type="EMBL" id="LTBC01000007">
    <property type="protein sequence ID" value="KYH31795.1"/>
    <property type="molecule type" value="Genomic_DNA"/>
</dbReference>
<dbReference type="PANTHER" id="PTHR42859">
    <property type="entry name" value="OXIDOREDUCTASE"/>
    <property type="match status" value="1"/>
</dbReference>
<proteinExistence type="predicted"/>
<evidence type="ECO:0000256" key="3">
    <source>
        <dbReference type="ARBA" id="ARBA00022723"/>
    </source>
</evidence>
<dbReference type="Pfam" id="PF13247">
    <property type="entry name" value="Fer4_11"/>
    <property type="match status" value="1"/>
</dbReference>
<dbReference type="PATRIC" id="fig|1122241.3.peg.2061"/>
<reference evidence="8 9" key="1">
    <citation type="submission" date="2016-02" db="EMBL/GenBank/DDBJ databases">
        <title>Genome sequence of Moorella mulderi DSM 14980.</title>
        <authorList>
            <person name="Poehlein A."/>
            <person name="Daniel R."/>
        </authorList>
    </citation>
    <scope>NUCLEOTIDE SEQUENCE [LARGE SCALE GENOMIC DNA]</scope>
    <source>
        <strain evidence="8 9">DSM 14980</strain>
    </source>
</reference>
<evidence type="ECO:0000313" key="8">
    <source>
        <dbReference type="EMBL" id="KYH31795.1"/>
    </source>
</evidence>
<dbReference type="GO" id="GO:0051539">
    <property type="term" value="F:4 iron, 4 sulfur cluster binding"/>
    <property type="evidence" value="ECO:0007669"/>
    <property type="project" value="UniProtKB-KW"/>
</dbReference>
<evidence type="ECO:0000256" key="1">
    <source>
        <dbReference type="ARBA" id="ARBA00022448"/>
    </source>
</evidence>
<protein>
    <submittedName>
        <fullName evidence="8">Putative ferredoxin-like protein YdhY</fullName>
    </submittedName>
</protein>
<keyword evidence="1" id="KW-0813">Transport</keyword>
<keyword evidence="6" id="KW-0411">Iron-sulfur</keyword>
<dbReference type="Proteomes" id="UP000075670">
    <property type="component" value="Unassembled WGS sequence"/>
</dbReference>
<accession>A0A151AVW8</accession>
<dbReference type="InterPro" id="IPR017900">
    <property type="entry name" value="4Fe4S_Fe_S_CS"/>
</dbReference>
<feature type="domain" description="4Fe-4S ferredoxin-type" evidence="7">
    <location>
        <begin position="42"/>
        <end position="74"/>
    </location>
</feature>
<name>A0A151AVW8_9FIRM</name>
<dbReference type="Gene3D" id="3.30.70.20">
    <property type="match status" value="2"/>
</dbReference>
<sequence>MGRLKIDLVNCTGCRMCEIWCSVIHEHAVNPKKSRIRVVLNGLPEQPVPVVCQQCKNASCADACPLKAISYHEKSGAWVVDEKRCNGCGLCVEACPFGAITLHPERNVAIKCDLCGGNPQCVAYCQRNFLTYSPGGERVKELNELAEQKREAFAAKKLGRMLASWGIQSED</sequence>
<dbReference type="RefSeq" id="WP_084785573.1">
    <property type="nucleotide sequence ID" value="NZ_LTBC01000007.1"/>
</dbReference>
<dbReference type="CDD" id="cd10550">
    <property type="entry name" value="DMSOR_beta_like"/>
    <property type="match status" value="1"/>
</dbReference>
<evidence type="ECO:0000256" key="5">
    <source>
        <dbReference type="ARBA" id="ARBA00023004"/>
    </source>
</evidence>
<dbReference type="SUPFAM" id="SSF54862">
    <property type="entry name" value="4Fe-4S ferredoxins"/>
    <property type="match status" value="1"/>
</dbReference>
<keyword evidence="4" id="KW-0249">Electron transport</keyword>
<feature type="domain" description="4Fe-4S ferredoxin-type" evidence="7">
    <location>
        <begin position="76"/>
        <end position="105"/>
    </location>
</feature>
<gene>
    <name evidence="8" type="primary">ydhY</name>
    <name evidence="8" type="ORF">MOMUL_19380</name>
</gene>
<dbReference type="PROSITE" id="PS51379">
    <property type="entry name" value="4FE4S_FER_2"/>
    <property type="match status" value="3"/>
</dbReference>
<evidence type="ECO:0000313" key="9">
    <source>
        <dbReference type="Proteomes" id="UP000075670"/>
    </source>
</evidence>
<dbReference type="PROSITE" id="PS00198">
    <property type="entry name" value="4FE4S_FER_1"/>
    <property type="match status" value="1"/>
</dbReference>
<organism evidence="8 9">
    <name type="scientific">Moorella mulderi DSM 14980</name>
    <dbReference type="NCBI Taxonomy" id="1122241"/>
    <lineage>
        <taxon>Bacteria</taxon>
        <taxon>Bacillati</taxon>
        <taxon>Bacillota</taxon>
        <taxon>Clostridia</taxon>
        <taxon>Neomoorellales</taxon>
        <taxon>Neomoorellaceae</taxon>
        <taxon>Neomoorella</taxon>
    </lineage>
</organism>
<keyword evidence="3" id="KW-0479">Metal-binding</keyword>
<evidence type="ECO:0000259" key="7">
    <source>
        <dbReference type="PROSITE" id="PS51379"/>
    </source>
</evidence>
<keyword evidence="5" id="KW-0408">Iron</keyword>
<dbReference type="InterPro" id="IPR050294">
    <property type="entry name" value="RnfB_subfamily"/>
</dbReference>
<dbReference type="AlphaFoldDB" id="A0A151AVW8"/>
<comment type="caution">
    <text evidence="8">The sequence shown here is derived from an EMBL/GenBank/DDBJ whole genome shotgun (WGS) entry which is preliminary data.</text>
</comment>
<evidence type="ECO:0000256" key="6">
    <source>
        <dbReference type="ARBA" id="ARBA00023014"/>
    </source>
</evidence>
<dbReference type="OrthoDB" id="9810688at2"/>
<dbReference type="PANTHER" id="PTHR42859:SF10">
    <property type="entry name" value="DIMETHYLSULFOXIDE REDUCTASE CHAIN B"/>
    <property type="match status" value="1"/>
</dbReference>
<evidence type="ECO:0000256" key="4">
    <source>
        <dbReference type="ARBA" id="ARBA00022982"/>
    </source>
</evidence>